<evidence type="ECO:0000313" key="2">
    <source>
        <dbReference type="EMBL" id="AGC77762.1"/>
    </source>
</evidence>
<keyword evidence="1" id="KW-0812">Transmembrane</keyword>
<feature type="transmembrane region" description="Helical" evidence="1">
    <location>
        <begin position="12"/>
        <end position="34"/>
    </location>
</feature>
<evidence type="ECO:0000313" key="3">
    <source>
        <dbReference type="Proteomes" id="UP000011173"/>
    </source>
</evidence>
<gene>
    <name evidence="2" type="ordered locus">DDD_2635</name>
</gene>
<dbReference type="KEGG" id="ndo:DDD_2635"/>
<name>L7WC28_NONDD</name>
<protein>
    <submittedName>
        <fullName evidence="2">Uncharacterized protein</fullName>
    </submittedName>
</protein>
<evidence type="ECO:0000256" key="1">
    <source>
        <dbReference type="SAM" id="Phobius"/>
    </source>
</evidence>
<dbReference type="AlphaFoldDB" id="L7WC28"/>
<dbReference type="PATRIC" id="fig|592029.3.peg.2614"/>
<dbReference type="EMBL" id="CP001397">
    <property type="protein sequence ID" value="AGC77762.1"/>
    <property type="molecule type" value="Genomic_DNA"/>
</dbReference>
<dbReference type="Proteomes" id="UP000011173">
    <property type="component" value="Chromosome"/>
</dbReference>
<dbReference type="HOGENOM" id="CLU_3346576_0_0_10"/>
<keyword evidence="1" id="KW-1133">Transmembrane helix</keyword>
<organism evidence="2 3">
    <name type="scientific">Nonlabens dokdonensis (strain DSM 17205 / KCTC 12402 / DSW-6)</name>
    <name type="common">Donghaeana dokdonensis</name>
    <dbReference type="NCBI Taxonomy" id="592029"/>
    <lineage>
        <taxon>Bacteria</taxon>
        <taxon>Pseudomonadati</taxon>
        <taxon>Bacteroidota</taxon>
        <taxon>Flavobacteriia</taxon>
        <taxon>Flavobacteriales</taxon>
        <taxon>Flavobacteriaceae</taxon>
        <taxon>Nonlabens</taxon>
    </lineage>
</organism>
<sequence length="37" mass="4229">MAKENSKKWNRFYALVIAANVVFAILFYILSSVYGNS</sequence>
<keyword evidence="1" id="KW-0472">Membrane</keyword>
<reference evidence="2 3" key="1">
    <citation type="journal article" date="2013" name="Genome Biol. Evol.">
        <title>Genomic makeup of the marine flavobacterium Nonlabens (Donghaeana) dokdonensis DSW-6 and identification of a novel class of rhodopsins.</title>
        <authorList>
            <person name="Kwon S.K."/>
            <person name="Kim B.K."/>
            <person name="Song J.Y."/>
            <person name="Kwak M.J."/>
            <person name="Lee C.H."/>
            <person name="Yoon J.H."/>
            <person name="Oh T.K."/>
            <person name="Kim J.F."/>
        </authorList>
    </citation>
    <scope>NUCLEOTIDE SEQUENCE [LARGE SCALE GENOMIC DNA]</scope>
    <source>
        <strain evidence="3">DSM 17205 / KCTC 12402 / DSW-6</strain>
    </source>
</reference>
<proteinExistence type="predicted"/>
<accession>L7WC28</accession>